<evidence type="ECO:0000313" key="3">
    <source>
        <dbReference type="Proteomes" id="UP000254889"/>
    </source>
</evidence>
<gene>
    <name evidence="2" type="ORF">DW352_15820</name>
</gene>
<dbReference type="InterPro" id="IPR039422">
    <property type="entry name" value="MarR/SlyA-like"/>
</dbReference>
<dbReference type="KEGG" id="ptaw:DW352_15820"/>
<dbReference type="GO" id="GO:0003700">
    <property type="term" value="F:DNA-binding transcription factor activity"/>
    <property type="evidence" value="ECO:0007669"/>
    <property type="project" value="InterPro"/>
</dbReference>
<dbReference type="AlphaFoldDB" id="A0A345ZY65"/>
<reference evidence="2 3" key="1">
    <citation type="submission" date="2018-07" db="EMBL/GenBank/DDBJ databases">
        <authorList>
            <person name="Quirk P.G."/>
            <person name="Krulwich T.A."/>
        </authorList>
    </citation>
    <scope>NUCLEOTIDE SEQUENCE [LARGE SCALE GENOMIC DNA]</scope>
    <source>
        <strain evidence="2 3">CC-BB4</strain>
    </source>
</reference>
<dbReference type="OrthoDB" id="2287011at2"/>
<dbReference type="EMBL" id="CP031417">
    <property type="protein sequence ID" value="AXK81862.1"/>
    <property type="molecule type" value="Genomic_DNA"/>
</dbReference>
<dbReference type="InterPro" id="IPR036390">
    <property type="entry name" value="WH_DNA-bd_sf"/>
</dbReference>
<keyword evidence="3" id="KW-1185">Reference proteome</keyword>
<dbReference type="Pfam" id="PF01047">
    <property type="entry name" value="MarR"/>
    <property type="match status" value="1"/>
</dbReference>
<protein>
    <submittedName>
        <fullName evidence="2">MarR family transcriptional regulator</fullName>
    </submittedName>
</protein>
<dbReference type="InterPro" id="IPR036388">
    <property type="entry name" value="WH-like_DNA-bd_sf"/>
</dbReference>
<dbReference type="GO" id="GO:0006950">
    <property type="term" value="P:response to stress"/>
    <property type="evidence" value="ECO:0007669"/>
    <property type="project" value="TreeGrafter"/>
</dbReference>
<dbReference type="SMART" id="SM00347">
    <property type="entry name" value="HTH_MARR"/>
    <property type="match status" value="1"/>
</dbReference>
<dbReference type="PROSITE" id="PS50995">
    <property type="entry name" value="HTH_MARR_2"/>
    <property type="match status" value="1"/>
</dbReference>
<evidence type="ECO:0000259" key="1">
    <source>
        <dbReference type="PROSITE" id="PS50995"/>
    </source>
</evidence>
<organism evidence="2 3">
    <name type="scientific">Pseudolabrys taiwanensis</name>
    <dbReference type="NCBI Taxonomy" id="331696"/>
    <lineage>
        <taxon>Bacteria</taxon>
        <taxon>Pseudomonadati</taxon>
        <taxon>Pseudomonadota</taxon>
        <taxon>Alphaproteobacteria</taxon>
        <taxon>Hyphomicrobiales</taxon>
        <taxon>Xanthobacteraceae</taxon>
        <taxon>Pseudolabrys</taxon>
    </lineage>
</organism>
<sequence length="141" mass="15501">MEPDESPCHCLALRQAARQATQVYDRHLAAEGLRSTQYSILSKLGRLGPQSVNALAASMAMDRTTLGRALKPLQRARLVAVTTDDDDGRARVIRLTPAGETRLKAAFRHWKNAQKEFETAYGASDAAKLRGSLRQVVTALR</sequence>
<dbReference type="PANTHER" id="PTHR33164">
    <property type="entry name" value="TRANSCRIPTIONAL REGULATOR, MARR FAMILY"/>
    <property type="match status" value="1"/>
</dbReference>
<dbReference type="Proteomes" id="UP000254889">
    <property type="component" value="Chromosome"/>
</dbReference>
<dbReference type="Gene3D" id="1.10.10.10">
    <property type="entry name" value="Winged helix-like DNA-binding domain superfamily/Winged helix DNA-binding domain"/>
    <property type="match status" value="1"/>
</dbReference>
<dbReference type="SUPFAM" id="SSF46785">
    <property type="entry name" value="Winged helix' DNA-binding domain"/>
    <property type="match status" value="1"/>
</dbReference>
<accession>A0A345ZY65</accession>
<feature type="domain" description="HTH marR-type" evidence="1">
    <location>
        <begin position="6"/>
        <end position="138"/>
    </location>
</feature>
<name>A0A345ZY65_9HYPH</name>
<dbReference type="InterPro" id="IPR000835">
    <property type="entry name" value="HTH_MarR-typ"/>
</dbReference>
<dbReference type="PANTHER" id="PTHR33164:SF105">
    <property type="entry name" value="TRANSCRIPTIONAL REPRESSOR PROTEIN-RELATED"/>
    <property type="match status" value="1"/>
</dbReference>
<evidence type="ECO:0000313" key="2">
    <source>
        <dbReference type="EMBL" id="AXK81862.1"/>
    </source>
</evidence>
<proteinExistence type="predicted"/>